<accession>A0A2Z7DI76</accession>
<keyword evidence="3" id="KW-1185">Reference proteome</keyword>
<reference evidence="2 3" key="1">
    <citation type="journal article" date="2015" name="Proc. Natl. Acad. Sci. U.S.A.">
        <title>The resurrection genome of Boea hygrometrica: A blueprint for survival of dehydration.</title>
        <authorList>
            <person name="Xiao L."/>
            <person name="Yang G."/>
            <person name="Zhang L."/>
            <person name="Yang X."/>
            <person name="Zhao S."/>
            <person name="Ji Z."/>
            <person name="Zhou Q."/>
            <person name="Hu M."/>
            <person name="Wang Y."/>
            <person name="Chen M."/>
            <person name="Xu Y."/>
            <person name="Jin H."/>
            <person name="Xiao X."/>
            <person name="Hu G."/>
            <person name="Bao F."/>
            <person name="Hu Y."/>
            <person name="Wan P."/>
            <person name="Li L."/>
            <person name="Deng X."/>
            <person name="Kuang T."/>
            <person name="Xiang C."/>
            <person name="Zhu J.K."/>
            <person name="Oliver M.J."/>
            <person name="He Y."/>
        </authorList>
    </citation>
    <scope>NUCLEOTIDE SEQUENCE [LARGE SCALE GENOMIC DNA]</scope>
    <source>
        <strain evidence="3">cv. XS01</strain>
    </source>
</reference>
<sequence>MANKTNQTATEGQGVKPQYGEQSQQTININLWQRHRGFGWYPSMLNEKYMWLIVETKTGATREAAHNAKCIATTRHHISRPLQLRGQERIVASLVHSIPPKVSQQPSHPIFKHKGKQFKKKSSSSSSVYWSTRGLQSLWKVWALSGSVSFCEKSAFLPIAAWPVCRIVPKTKYSYSISAGVKIFVASRVSPVSWLFAVQRFFLASVFGTSASPCA</sequence>
<evidence type="ECO:0000313" key="2">
    <source>
        <dbReference type="EMBL" id="KZV57188.1"/>
    </source>
</evidence>
<dbReference type="AlphaFoldDB" id="A0A2Z7DI76"/>
<organism evidence="2 3">
    <name type="scientific">Dorcoceras hygrometricum</name>
    <dbReference type="NCBI Taxonomy" id="472368"/>
    <lineage>
        <taxon>Eukaryota</taxon>
        <taxon>Viridiplantae</taxon>
        <taxon>Streptophyta</taxon>
        <taxon>Embryophyta</taxon>
        <taxon>Tracheophyta</taxon>
        <taxon>Spermatophyta</taxon>
        <taxon>Magnoliopsida</taxon>
        <taxon>eudicotyledons</taxon>
        <taxon>Gunneridae</taxon>
        <taxon>Pentapetalae</taxon>
        <taxon>asterids</taxon>
        <taxon>lamiids</taxon>
        <taxon>Lamiales</taxon>
        <taxon>Gesneriaceae</taxon>
        <taxon>Didymocarpoideae</taxon>
        <taxon>Trichosporeae</taxon>
        <taxon>Loxocarpinae</taxon>
        <taxon>Dorcoceras</taxon>
    </lineage>
</organism>
<proteinExistence type="predicted"/>
<evidence type="ECO:0000256" key="1">
    <source>
        <dbReference type="SAM" id="MobiDB-lite"/>
    </source>
</evidence>
<dbReference type="EMBL" id="KQ987416">
    <property type="protein sequence ID" value="KZV57188.1"/>
    <property type="molecule type" value="Genomic_DNA"/>
</dbReference>
<name>A0A2Z7DI76_9LAMI</name>
<gene>
    <name evidence="2" type="ORF">F511_13080</name>
</gene>
<evidence type="ECO:0000313" key="3">
    <source>
        <dbReference type="Proteomes" id="UP000250235"/>
    </source>
</evidence>
<feature type="compositionally biased region" description="Polar residues" evidence="1">
    <location>
        <begin position="1"/>
        <end position="11"/>
    </location>
</feature>
<protein>
    <submittedName>
        <fullName evidence="2">Uncharacterized protein</fullName>
    </submittedName>
</protein>
<feature type="region of interest" description="Disordered" evidence="1">
    <location>
        <begin position="1"/>
        <end position="21"/>
    </location>
</feature>
<dbReference type="Proteomes" id="UP000250235">
    <property type="component" value="Unassembled WGS sequence"/>
</dbReference>